<organism evidence="3 4">
    <name type="scientific">Mycolicibacter acidiphilus</name>
    <dbReference type="NCBI Taxonomy" id="2835306"/>
    <lineage>
        <taxon>Bacteria</taxon>
        <taxon>Bacillati</taxon>
        <taxon>Actinomycetota</taxon>
        <taxon>Actinomycetes</taxon>
        <taxon>Mycobacteriales</taxon>
        <taxon>Mycobacteriaceae</taxon>
        <taxon>Mycolicibacter</taxon>
    </lineage>
</organism>
<feature type="domain" description="ARB-07466-like C-terminal" evidence="2">
    <location>
        <begin position="38"/>
        <end position="140"/>
    </location>
</feature>
<keyword evidence="4" id="KW-1185">Reference proteome</keyword>
<sequence>LSGLGQPGGGGGRSSGQLVDSKSVRAGDESQPGRADEHGLQKFTKKINRAISAAFPEITDIGGVRKDALKWHPQGLALDVMIPNWNTPSGKALGDRVVSFLIANRERLGVSHMIWRQHMIQPDGGSSLMENRGDYVQNHFNHVHVASIGGGF</sequence>
<proteinExistence type="predicted"/>
<evidence type="ECO:0000313" key="4">
    <source>
        <dbReference type="Proteomes" id="UP001519535"/>
    </source>
</evidence>
<reference evidence="3 4" key="1">
    <citation type="submission" date="2021-05" db="EMBL/GenBank/DDBJ databases">
        <title>Mycobacterium acidophilum sp. nov., an extremely acid-tolerant member of the genus Mycobacterium.</title>
        <authorList>
            <person name="Xia J."/>
        </authorList>
    </citation>
    <scope>NUCLEOTIDE SEQUENCE [LARGE SCALE GENOMIC DNA]</scope>
    <source>
        <strain evidence="3 4">M1</strain>
    </source>
</reference>
<protein>
    <recommendedName>
        <fullName evidence="2">ARB-07466-like C-terminal domain-containing protein</fullName>
    </recommendedName>
</protein>
<name>A0ABS5RNT8_9MYCO</name>
<dbReference type="Pfam" id="PF26571">
    <property type="entry name" value="VldE"/>
    <property type="match status" value="1"/>
</dbReference>
<evidence type="ECO:0000256" key="1">
    <source>
        <dbReference type="SAM" id="MobiDB-lite"/>
    </source>
</evidence>
<comment type="caution">
    <text evidence="3">The sequence shown here is derived from an EMBL/GenBank/DDBJ whole genome shotgun (WGS) entry which is preliminary data.</text>
</comment>
<dbReference type="InterPro" id="IPR058593">
    <property type="entry name" value="ARB_07466-like_C"/>
</dbReference>
<evidence type="ECO:0000313" key="3">
    <source>
        <dbReference type="EMBL" id="MBS9535981.1"/>
    </source>
</evidence>
<dbReference type="EMBL" id="JAHCLR010000070">
    <property type="protein sequence ID" value="MBS9535981.1"/>
    <property type="molecule type" value="Genomic_DNA"/>
</dbReference>
<dbReference type="Proteomes" id="UP001519535">
    <property type="component" value="Unassembled WGS sequence"/>
</dbReference>
<feature type="compositionally biased region" description="Gly residues" evidence="1">
    <location>
        <begin position="1"/>
        <end position="14"/>
    </location>
</feature>
<feature type="non-terminal residue" evidence="3">
    <location>
        <position position="1"/>
    </location>
</feature>
<gene>
    <name evidence="3" type="ORF">KIH27_20570</name>
</gene>
<evidence type="ECO:0000259" key="2">
    <source>
        <dbReference type="Pfam" id="PF26571"/>
    </source>
</evidence>
<accession>A0ABS5RNT8</accession>
<feature type="region of interest" description="Disordered" evidence="1">
    <location>
        <begin position="1"/>
        <end position="40"/>
    </location>
</feature>